<sequence>MSTDVAEIRRAARDLATEQGLSSPAITAAADVAGLRFLRRPISPARRELIAPYGTVAWLNQHWSEILTRAGIAEDPR</sequence>
<name>A0A9X7IQX6_9MYCO</name>
<comment type="caution">
    <text evidence="1">The sequence shown here is derived from an EMBL/GenBank/DDBJ whole genome shotgun (WGS) entry which is preliminary data.</text>
</comment>
<dbReference type="AlphaFoldDB" id="A0A9X7IQX6"/>
<evidence type="ECO:0000313" key="2">
    <source>
        <dbReference type="Proteomes" id="UP000237911"/>
    </source>
</evidence>
<accession>A0A9X7IQX6</accession>
<keyword evidence="2" id="KW-1185">Reference proteome</keyword>
<dbReference type="EMBL" id="PUEV01000012">
    <property type="protein sequence ID" value="PQM53751.1"/>
    <property type="molecule type" value="Genomic_DNA"/>
</dbReference>
<organism evidence="1 2">
    <name type="scientific">Mycolicibacter virginiensis</name>
    <dbReference type="NCBI Taxonomy" id="1795032"/>
    <lineage>
        <taxon>Bacteria</taxon>
        <taxon>Bacillati</taxon>
        <taxon>Actinomycetota</taxon>
        <taxon>Actinomycetes</taxon>
        <taxon>Mycobacteriales</taxon>
        <taxon>Mycobacteriaceae</taxon>
        <taxon>Mycolicibacter</taxon>
    </lineage>
</organism>
<reference evidence="1 2" key="1">
    <citation type="submission" date="2018-02" db="EMBL/GenBank/DDBJ databases">
        <title>Draft genome sequence of Mycobacterium virginiense isolated from mud of a swine farm in Japan.</title>
        <authorList>
            <person name="Ohya K."/>
        </authorList>
    </citation>
    <scope>NUCLEOTIDE SEQUENCE [LARGE SCALE GENOMIC DNA]</scope>
    <source>
        <strain evidence="1 2">GF75</strain>
    </source>
</reference>
<evidence type="ECO:0000313" key="1">
    <source>
        <dbReference type="EMBL" id="PQM53751.1"/>
    </source>
</evidence>
<gene>
    <name evidence="1" type="ORF">C5U48_02795</name>
</gene>
<protein>
    <submittedName>
        <fullName evidence="1">Uncharacterized protein</fullName>
    </submittedName>
</protein>
<proteinExistence type="predicted"/>
<dbReference type="RefSeq" id="WP_105294567.1">
    <property type="nucleotide sequence ID" value="NZ_PUEV01000012.1"/>
</dbReference>
<dbReference type="Proteomes" id="UP000237911">
    <property type="component" value="Unassembled WGS sequence"/>
</dbReference>